<organism evidence="2">
    <name type="scientific">Medioppia subpectinata</name>
    <dbReference type="NCBI Taxonomy" id="1979941"/>
    <lineage>
        <taxon>Eukaryota</taxon>
        <taxon>Metazoa</taxon>
        <taxon>Ecdysozoa</taxon>
        <taxon>Arthropoda</taxon>
        <taxon>Chelicerata</taxon>
        <taxon>Arachnida</taxon>
        <taxon>Acari</taxon>
        <taxon>Acariformes</taxon>
        <taxon>Sarcoptiformes</taxon>
        <taxon>Oribatida</taxon>
        <taxon>Brachypylina</taxon>
        <taxon>Oppioidea</taxon>
        <taxon>Oppiidae</taxon>
        <taxon>Medioppia</taxon>
    </lineage>
</organism>
<proteinExistence type="predicted"/>
<gene>
    <name evidence="2" type="ORF">OSB1V03_LOCUS8721</name>
</gene>
<keyword evidence="1" id="KW-0732">Signal</keyword>
<protein>
    <submittedName>
        <fullName evidence="2">Uncharacterized protein</fullName>
    </submittedName>
</protein>
<feature type="signal peptide" evidence="1">
    <location>
        <begin position="1"/>
        <end position="17"/>
    </location>
</feature>
<evidence type="ECO:0000313" key="3">
    <source>
        <dbReference type="Proteomes" id="UP000759131"/>
    </source>
</evidence>
<evidence type="ECO:0000256" key="1">
    <source>
        <dbReference type="SAM" id="SignalP"/>
    </source>
</evidence>
<dbReference type="Proteomes" id="UP000759131">
    <property type="component" value="Unassembled WGS sequence"/>
</dbReference>
<dbReference type="EMBL" id="CAJPIZ010005563">
    <property type="protein sequence ID" value="CAG2108729.1"/>
    <property type="molecule type" value="Genomic_DNA"/>
</dbReference>
<keyword evidence="3" id="KW-1185">Reference proteome</keyword>
<sequence length="139" mass="15841">MLVLLFILIVVFLYYNAQLMDKLKAALTKNRAADDQCICRDIECNDNCTQTKPFDEKSPLLADRQTSYSIQYPPNYSPDLSYEILDTSLEISRQLDAKDKGSCVSFLYGVVMSPMRLLMYLTIVSIDQSLVANNTLETY</sequence>
<dbReference type="AlphaFoldDB" id="A0A7R9KRZ9"/>
<evidence type="ECO:0000313" key="2">
    <source>
        <dbReference type="EMBL" id="CAD7628299.1"/>
    </source>
</evidence>
<dbReference type="EMBL" id="OC860138">
    <property type="protein sequence ID" value="CAD7628299.1"/>
    <property type="molecule type" value="Genomic_DNA"/>
</dbReference>
<accession>A0A7R9KRZ9</accession>
<name>A0A7R9KRZ9_9ACAR</name>
<reference evidence="2" key="1">
    <citation type="submission" date="2020-11" db="EMBL/GenBank/DDBJ databases">
        <authorList>
            <person name="Tran Van P."/>
        </authorList>
    </citation>
    <scope>NUCLEOTIDE SEQUENCE</scope>
</reference>
<feature type="chain" id="PRO_5035591684" evidence="1">
    <location>
        <begin position="18"/>
        <end position="139"/>
    </location>
</feature>
<dbReference type="OrthoDB" id="10502711at2759"/>